<evidence type="ECO:0000259" key="3">
    <source>
        <dbReference type="PROSITE" id="PS51462"/>
    </source>
</evidence>
<dbReference type="EMBL" id="DVMJ01000020">
    <property type="protein sequence ID" value="HIU13006.1"/>
    <property type="molecule type" value="Genomic_DNA"/>
</dbReference>
<dbReference type="PANTHER" id="PTHR43736:SF1">
    <property type="entry name" value="DIHYDRONEOPTERIN TRIPHOSPHATE DIPHOSPHATASE"/>
    <property type="match status" value="1"/>
</dbReference>
<dbReference type="PANTHER" id="PTHR43736">
    <property type="entry name" value="ADP-RIBOSE PYROPHOSPHATASE"/>
    <property type="match status" value="1"/>
</dbReference>
<accession>A0A9D1HMT9</accession>
<protein>
    <submittedName>
        <fullName evidence="4">NUDIX domain-containing protein</fullName>
    </submittedName>
</protein>
<dbReference type="InterPro" id="IPR015797">
    <property type="entry name" value="NUDIX_hydrolase-like_dom_sf"/>
</dbReference>
<comment type="similarity">
    <text evidence="1">Belongs to the Nudix hydrolase family.</text>
</comment>
<dbReference type="InterPro" id="IPR020084">
    <property type="entry name" value="NUDIX_hydrolase_CS"/>
</dbReference>
<evidence type="ECO:0000256" key="2">
    <source>
        <dbReference type="ARBA" id="ARBA00022801"/>
    </source>
</evidence>
<evidence type="ECO:0000313" key="4">
    <source>
        <dbReference type="EMBL" id="HIU13006.1"/>
    </source>
</evidence>
<feature type="domain" description="Nudix hydrolase" evidence="3">
    <location>
        <begin position="18"/>
        <end position="153"/>
    </location>
</feature>
<gene>
    <name evidence="4" type="ORF">IAD15_02935</name>
</gene>
<dbReference type="GO" id="GO:0016787">
    <property type="term" value="F:hydrolase activity"/>
    <property type="evidence" value="ECO:0007669"/>
    <property type="project" value="UniProtKB-KW"/>
</dbReference>
<comment type="caution">
    <text evidence="4">The sequence shown here is derived from an EMBL/GenBank/DDBJ whole genome shotgun (WGS) entry which is preliminary data.</text>
</comment>
<dbReference type="Gene3D" id="3.90.79.10">
    <property type="entry name" value="Nucleoside Triphosphate Pyrophosphohydrolase"/>
    <property type="match status" value="1"/>
</dbReference>
<sequence>MRLLFEMVPDEKLAGPVYTRPSVRGIILKGECVAMVHSLVYDYYKFPGGGIEGDEDQLATLYREVAEEAGLKVIEGSAKPYGHVHRVEKSDQGGIFVQDNYYYLCQVADQCIHQQLDDYEAKEQFTLEWVAWREAVRVNRQSDHGPKNQNMLEREARVLEYLHAEGYLS</sequence>
<evidence type="ECO:0000256" key="1">
    <source>
        <dbReference type="ARBA" id="ARBA00005582"/>
    </source>
</evidence>
<reference evidence="4" key="2">
    <citation type="journal article" date="2021" name="PeerJ">
        <title>Extensive microbial diversity within the chicken gut microbiome revealed by metagenomics and culture.</title>
        <authorList>
            <person name="Gilroy R."/>
            <person name="Ravi A."/>
            <person name="Getino M."/>
            <person name="Pursley I."/>
            <person name="Horton D.L."/>
            <person name="Alikhan N.F."/>
            <person name="Baker D."/>
            <person name="Gharbi K."/>
            <person name="Hall N."/>
            <person name="Watson M."/>
            <person name="Adriaenssens E.M."/>
            <person name="Foster-Nyarko E."/>
            <person name="Jarju S."/>
            <person name="Secka A."/>
            <person name="Antonio M."/>
            <person name="Oren A."/>
            <person name="Chaudhuri R.R."/>
            <person name="La Ragione R."/>
            <person name="Hildebrand F."/>
            <person name="Pallen M.J."/>
        </authorList>
    </citation>
    <scope>NUCLEOTIDE SEQUENCE</scope>
    <source>
        <strain evidence="4">CHK195-11698</strain>
    </source>
</reference>
<dbReference type="Pfam" id="PF00293">
    <property type="entry name" value="NUDIX"/>
    <property type="match status" value="1"/>
</dbReference>
<dbReference type="InterPro" id="IPR000086">
    <property type="entry name" value="NUDIX_hydrolase_dom"/>
</dbReference>
<dbReference type="SUPFAM" id="SSF55811">
    <property type="entry name" value="Nudix"/>
    <property type="match status" value="1"/>
</dbReference>
<dbReference type="Proteomes" id="UP000824175">
    <property type="component" value="Unassembled WGS sequence"/>
</dbReference>
<keyword evidence="2" id="KW-0378">Hydrolase</keyword>
<dbReference type="PROSITE" id="PS51462">
    <property type="entry name" value="NUDIX"/>
    <property type="match status" value="1"/>
</dbReference>
<dbReference type="PROSITE" id="PS00893">
    <property type="entry name" value="NUDIX_BOX"/>
    <property type="match status" value="1"/>
</dbReference>
<proteinExistence type="inferred from homology"/>
<reference evidence="4" key="1">
    <citation type="submission" date="2020-10" db="EMBL/GenBank/DDBJ databases">
        <authorList>
            <person name="Gilroy R."/>
        </authorList>
    </citation>
    <scope>NUCLEOTIDE SEQUENCE</scope>
    <source>
        <strain evidence="4">CHK195-11698</strain>
    </source>
</reference>
<organism evidence="4 5">
    <name type="scientific">Candidatus Fimiplasma intestinipullorum</name>
    <dbReference type="NCBI Taxonomy" id="2840825"/>
    <lineage>
        <taxon>Bacteria</taxon>
        <taxon>Bacillati</taxon>
        <taxon>Bacillota</taxon>
        <taxon>Clostridia</taxon>
        <taxon>Eubacteriales</taxon>
        <taxon>Candidatus Fimiplasma</taxon>
    </lineage>
</organism>
<name>A0A9D1HMT9_9FIRM</name>
<dbReference type="AlphaFoldDB" id="A0A9D1HMT9"/>
<evidence type="ECO:0000313" key="5">
    <source>
        <dbReference type="Proteomes" id="UP000824175"/>
    </source>
</evidence>